<evidence type="ECO:0000256" key="1">
    <source>
        <dbReference type="SAM" id="MobiDB-lite"/>
    </source>
</evidence>
<dbReference type="Proteomes" id="UP000799291">
    <property type="component" value="Unassembled WGS sequence"/>
</dbReference>
<feature type="region of interest" description="Disordered" evidence="1">
    <location>
        <begin position="563"/>
        <end position="591"/>
    </location>
</feature>
<evidence type="ECO:0000313" key="4">
    <source>
        <dbReference type="Proteomes" id="UP000799291"/>
    </source>
</evidence>
<name>A0A6G1JBU9_9PLEO</name>
<sequence length="675" mass="73863">MQHHPPPRLSSSPTSSPRIVESPLIRKRSIRPEMSILMDRGVTHGTDFFEDSSGDDSEWGDDNGTRNFSEVEGLGIRNSMSMAEDFEEPRGRSRRNVALNALPPFNQIPAHGSGTSTLLKEPSSPAHGGDTQSARAMSVRRFGSVRVVHNRGSGSGSRNTQRDSMMSNESGHASSIGEPSKGFSELRCGEEVRLGAGFQAHHRRHTAESLRADSILNAHVITMQALESLSPTASLSCAHGHGTLLSQHSFAFGKPKPASFSGHRHIAFPPLQLQHDPDRPAHLSAHFKKTPYPFTTKKEFPRPATSPRQHVHGETHGIGYDDKKGRHILGIVSSDGEYYFRGRLERNEDAQGIIRTRGDDPARQSADGAKELVLWLSLRRNRKGDIVDCLERVVIPSSLTTTSPERVDGKKGKSRSPQNATVDFDDMYFAHQLRAAYKKLARPWPFLLFSARKLRHIQLGSVSVWSGSSASGSRHVGVPPAGGLLAAQDGIDTDIDAQIPFTEKRLMELFRDPGIGKASYTWVHWAREVAASNTNPAPGPAHPQSTTSARRWARSLDTLSHHHGHHYHADTDHSDPPSTSTSSPFHPDPENPAIQDVLATIQFTHSFAPLRILGVLALMLALGILAALLWIFLGESAWAHPETWGGPECVGNGMAAGALALVLFLAWVAGSWRWL</sequence>
<feature type="compositionally biased region" description="Low complexity" evidence="1">
    <location>
        <begin position="576"/>
        <end position="585"/>
    </location>
</feature>
<reference evidence="3" key="1">
    <citation type="journal article" date="2020" name="Stud. Mycol.">
        <title>101 Dothideomycetes genomes: a test case for predicting lifestyles and emergence of pathogens.</title>
        <authorList>
            <person name="Haridas S."/>
            <person name="Albert R."/>
            <person name="Binder M."/>
            <person name="Bloem J."/>
            <person name="Labutti K."/>
            <person name="Salamov A."/>
            <person name="Andreopoulos B."/>
            <person name="Baker S."/>
            <person name="Barry K."/>
            <person name="Bills G."/>
            <person name="Bluhm B."/>
            <person name="Cannon C."/>
            <person name="Castanera R."/>
            <person name="Culley D."/>
            <person name="Daum C."/>
            <person name="Ezra D."/>
            <person name="Gonzalez J."/>
            <person name="Henrissat B."/>
            <person name="Kuo A."/>
            <person name="Liang C."/>
            <person name="Lipzen A."/>
            <person name="Lutzoni F."/>
            <person name="Magnuson J."/>
            <person name="Mondo S."/>
            <person name="Nolan M."/>
            <person name="Ohm R."/>
            <person name="Pangilinan J."/>
            <person name="Park H.-J."/>
            <person name="Ramirez L."/>
            <person name="Alfaro M."/>
            <person name="Sun H."/>
            <person name="Tritt A."/>
            <person name="Yoshinaga Y."/>
            <person name="Zwiers L.-H."/>
            <person name="Turgeon B."/>
            <person name="Goodwin S."/>
            <person name="Spatafora J."/>
            <person name="Crous P."/>
            <person name="Grigoriev I."/>
        </authorList>
    </citation>
    <scope>NUCLEOTIDE SEQUENCE</scope>
    <source>
        <strain evidence="3">CBS 122367</strain>
    </source>
</reference>
<keyword evidence="4" id="KW-1185">Reference proteome</keyword>
<keyword evidence="2" id="KW-0812">Transmembrane</keyword>
<feature type="transmembrane region" description="Helical" evidence="2">
    <location>
        <begin position="612"/>
        <end position="633"/>
    </location>
</feature>
<feature type="region of interest" description="Disordered" evidence="1">
    <location>
        <begin position="294"/>
        <end position="319"/>
    </location>
</feature>
<dbReference type="AlphaFoldDB" id="A0A6G1JBU9"/>
<dbReference type="EMBL" id="MU005574">
    <property type="protein sequence ID" value="KAF2687613.1"/>
    <property type="molecule type" value="Genomic_DNA"/>
</dbReference>
<organism evidence="3 4">
    <name type="scientific">Lentithecium fluviatile CBS 122367</name>
    <dbReference type="NCBI Taxonomy" id="1168545"/>
    <lineage>
        <taxon>Eukaryota</taxon>
        <taxon>Fungi</taxon>
        <taxon>Dikarya</taxon>
        <taxon>Ascomycota</taxon>
        <taxon>Pezizomycotina</taxon>
        <taxon>Dothideomycetes</taxon>
        <taxon>Pleosporomycetidae</taxon>
        <taxon>Pleosporales</taxon>
        <taxon>Massarineae</taxon>
        <taxon>Lentitheciaceae</taxon>
        <taxon>Lentithecium</taxon>
    </lineage>
</organism>
<accession>A0A6G1JBU9</accession>
<gene>
    <name evidence="3" type="ORF">K458DRAFT_475567</name>
</gene>
<feature type="region of interest" description="Disordered" evidence="1">
    <location>
        <begin position="1"/>
        <end position="27"/>
    </location>
</feature>
<feature type="region of interest" description="Disordered" evidence="1">
    <location>
        <begin position="47"/>
        <end position="68"/>
    </location>
</feature>
<feature type="compositionally biased region" description="Polar residues" evidence="1">
    <location>
        <begin position="156"/>
        <end position="173"/>
    </location>
</feature>
<feature type="transmembrane region" description="Helical" evidence="2">
    <location>
        <begin position="653"/>
        <end position="672"/>
    </location>
</feature>
<evidence type="ECO:0000313" key="3">
    <source>
        <dbReference type="EMBL" id="KAF2687613.1"/>
    </source>
</evidence>
<protein>
    <submittedName>
        <fullName evidence="3">Uncharacterized protein</fullName>
    </submittedName>
</protein>
<keyword evidence="2" id="KW-1133">Transmembrane helix</keyword>
<dbReference type="OrthoDB" id="3691966at2759"/>
<proteinExistence type="predicted"/>
<feature type="compositionally biased region" description="Acidic residues" evidence="1">
    <location>
        <begin position="48"/>
        <end position="61"/>
    </location>
</feature>
<feature type="region of interest" description="Disordered" evidence="1">
    <location>
        <begin position="104"/>
        <end position="183"/>
    </location>
</feature>
<evidence type="ECO:0000256" key="2">
    <source>
        <dbReference type="SAM" id="Phobius"/>
    </source>
</evidence>
<keyword evidence="2" id="KW-0472">Membrane</keyword>